<dbReference type="SMART" id="SM00977">
    <property type="entry name" value="TilS_C"/>
    <property type="match status" value="1"/>
</dbReference>
<comment type="domain">
    <text evidence="8">The N-terminal region contains the highly conserved SGGXDS motif, predicted to be a P-loop motif involved in ATP binding.</text>
</comment>
<feature type="binding site" evidence="8">
    <location>
        <begin position="29"/>
        <end position="34"/>
    </location>
    <ligand>
        <name>ATP</name>
        <dbReference type="ChEBI" id="CHEBI:30616"/>
    </ligand>
</feature>
<name>A0A1K1PUL0_SELRU</name>
<feature type="domain" description="Lysidine-tRNA(Ile) synthetase C-terminal" evidence="9">
    <location>
        <begin position="389"/>
        <end position="460"/>
    </location>
</feature>
<evidence type="ECO:0000256" key="4">
    <source>
        <dbReference type="ARBA" id="ARBA00022694"/>
    </source>
</evidence>
<evidence type="ECO:0000259" key="9">
    <source>
        <dbReference type="SMART" id="SM00977"/>
    </source>
</evidence>
<dbReference type="EMBL" id="FPJA01000009">
    <property type="protein sequence ID" value="SFW51295.1"/>
    <property type="molecule type" value="Genomic_DNA"/>
</dbReference>
<accession>A0A1K1PUL0</accession>
<dbReference type="SUPFAM" id="SSF52402">
    <property type="entry name" value="Adenine nucleotide alpha hydrolases-like"/>
    <property type="match status" value="1"/>
</dbReference>
<keyword evidence="4 8" id="KW-0819">tRNA processing</keyword>
<dbReference type="SUPFAM" id="SSF56037">
    <property type="entry name" value="PheT/TilS domain"/>
    <property type="match status" value="1"/>
</dbReference>
<comment type="subcellular location">
    <subcellularLocation>
        <location evidence="1 8">Cytoplasm</location>
    </subcellularLocation>
</comment>
<evidence type="ECO:0000256" key="2">
    <source>
        <dbReference type="ARBA" id="ARBA00022490"/>
    </source>
</evidence>
<organism evidence="10 11">
    <name type="scientific">Selenomonas ruminantium</name>
    <dbReference type="NCBI Taxonomy" id="971"/>
    <lineage>
        <taxon>Bacteria</taxon>
        <taxon>Bacillati</taxon>
        <taxon>Bacillota</taxon>
        <taxon>Negativicutes</taxon>
        <taxon>Selenomonadales</taxon>
        <taxon>Selenomonadaceae</taxon>
        <taxon>Selenomonas</taxon>
    </lineage>
</organism>
<dbReference type="GO" id="GO:0005737">
    <property type="term" value="C:cytoplasm"/>
    <property type="evidence" value="ECO:0007669"/>
    <property type="project" value="UniProtKB-SubCell"/>
</dbReference>
<comment type="similarity">
    <text evidence="8">Belongs to the tRNA(Ile)-lysidine synthase family.</text>
</comment>
<evidence type="ECO:0000256" key="6">
    <source>
        <dbReference type="ARBA" id="ARBA00022840"/>
    </source>
</evidence>
<evidence type="ECO:0000256" key="3">
    <source>
        <dbReference type="ARBA" id="ARBA00022598"/>
    </source>
</evidence>
<gene>
    <name evidence="8" type="primary">tilS</name>
    <name evidence="10" type="ORF">SAMN02910323_2210</name>
</gene>
<comment type="function">
    <text evidence="8">Ligates lysine onto the cytidine present at position 34 of the AUA codon-specific tRNA(Ile) that contains the anticodon CAU, in an ATP-dependent manner. Cytidine is converted to lysidine, thus changing the amino acid specificity of the tRNA from methionine to isoleucine.</text>
</comment>
<dbReference type="RefSeq" id="WP_072306591.1">
    <property type="nucleotide sequence ID" value="NZ_FPJA01000009.1"/>
</dbReference>
<keyword evidence="11" id="KW-1185">Reference proteome</keyword>
<dbReference type="HAMAP" id="MF_01161">
    <property type="entry name" value="tRNA_Ile_lys_synt"/>
    <property type="match status" value="1"/>
</dbReference>
<dbReference type="SUPFAM" id="SSF82829">
    <property type="entry name" value="MesJ substrate recognition domain-like"/>
    <property type="match status" value="1"/>
</dbReference>
<dbReference type="InterPro" id="IPR012094">
    <property type="entry name" value="tRNA_Ile_lys_synt"/>
</dbReference>
<dbReference type="NCBIfam" id="TIGR02433">
    <property type="entry name" value="lysidine_TilS_C"/>
    <property type="match status" value="1"/>
</dbReference>
<dbReference type="Pfam" id="PF01171">
    <property type="entry name" value="ATP_bind_3"/>
    <property type="match status" value="1"/>
</dbReference>
<dbReference type="Gene3D" id="1.20.59.20">
    <property type="match status" value="1"/>
</dbReference>
<dbReference type="AlphaFoldDB" id="A0A1K1PUL0"/>
<dbReference type="GO" id="GO:0005524">
    <property type="term" value="F:ATP binding"/>
    <property type="evidence" value="ECO:0007669"/>
    <property type="project" value="UniProtKB-UniRule"/>
</dbReference>
<reference evidence="11" key="1">
    <citation type="submission" date="2016-11" db="EMBL/GenBank/DDBJ databases">
        <authorList>
            <person name="Varghese N."/>
            <person name="Submissions S."/>
        </authorList>
    </citation>
    <scope>NUCLEOTIDE SEQUENCE [LARGE SCALE GENOMIC DNA]</scope>
    <source>
        <strain evidence="11">C3</strain>
    </source>
</reference>
<dbReference type="InterPro" id="IPR012795">
    <property type="entry name" value="tRNA_Ile_lys_synt_N"/>
</dbReference>
<dbReference type="GO" id="GO:0006400">
    <property type="term" value="P:tRNA modification"/>
    <property type="evidence" value="ECO:0007669"/>
    <property type="project" value="UniProtKB-UniRule"/>
</dbReference>
<evidence type="ECO:0000313" key="11">
    <source>
        <dbReference type="Proteomes" id="UP000182958"/>
    </source>
</evidence>
<dbReference type="InterPro" id="IPR011063">
    <property type="entry name" value="TilS/TtcA_N"/>
</dbReference>
<evidence type="ECO:0000256" key="8">
    <source>
        <dbReference type="HAMAP-Rule" id="MF_01161"/>
    </source>
</evidence>
<dbReference type="PANTHER" id="PTHR43033">
    <property type="entry name" value="TRNA(ILE)-LYSIDINE SYNTHASE-RELATED"/>
    <property type="match status" value="1"/>
</dbReference>
<dbReference type="Pfam" id="PF11734">
    <property type="entry name" value="TilS_C"/>
    <property type="match status" value="1"/>
</dbReference>
<evidence type="ECO:0000256" key="5">
    <source>
        <dbReference type="ARBA" id="ARBA00022741"/>
    </source>
</evidence>
<dbReference type="EC" id="6.3.4.19" evidence="8"/>
<keyword evidence="6 8" id="KW-0067">ATP-binding</keyword>
<keyword evidence="2 8" id="KW-0963">Cytoplasm</keyword>
<evidence type="ECO:0000256" key="1">
    <source>
        <dbReference type="ARBA" id="ARBA00004496"/>
    </source>
</evidence>
<dbReference type="PANTHER" id="PTHR43033:SF1">
    <property type="entry name" value="TRNA(ILE)-LYSIDINE SYNTHASE-RELATED"/>
    <property type="match status" value="1"/>
</dbReference>
<keyword evidence="5 8" id="KW-0547">Nucleotide-binding</keyword>
<evidence type="ECO:0000313" key="10">
    <source>
        <dbReference type="EMBL" id="SFW51295.1"/>
    </source>
</evidence>
<dbReference type="InterPro" id="IPR012796">
    <property type="entry name" value="Lysidine-tRNA-synth_C"/>
</dbReference>
<comment type="catalytic activity">
    <reaction evidence="7 8">
        <text>cytidine(34) in tRNA(Ile2) + L-lysine + ATP = lysidine(34) in tRNA(Ile2) + AMP + diphosphate + H(+)</text>
        <dbReference type="Rhea" id="RHEA:43744"/>
        <dbReference type="Rhea" id="RHEA-COMP:10625"/>
        <dbReference type="Rhea" id="RHEA-COMP:10670"/>
        <dbReference type="ChEBI" id="CHEBI:15378"/>
        <dbReference type="ChEBI" id="CHEBI:30616"/>
        <dbReference type="ChEBI" id="CHEBI:32551"/>
        <dbReference type="ChEBI" id="CHEBI:33019"/>
        <dbReference type="ChEBI" id="CHEBI:82748"/>
        <dbReference type="ChEBI" id="CHEBI:83665"/>
        <dbReference type="ChEBI" id="CHEBI:456215"/>
        <dbReference type="EC" id="6.3.4.19"/>
    </reaction>
</comment>
<dbReference type="Gene3D" id="3.40.50.620">
    <property type="entry name" value="HUPs"/>
    <property type="match status" value="1"/>
</dbReference>
<keyword evidence="3 8" id="KW-0436">Ligase</keyword>
<dbReference type="Proteomes" id="UP000182958">
    <property type="component" value="Unassembled WGS sequence"/>
</dbReference>
<proteinExistence type="inferred from homology"/>
<dbReference type="InterPro" id="IPR014729">
    <property type="entry name" value="Rossmann-like_a/b/a_fold"/>
</dbReference>
<dbReference type="GO" id="GO:0032267">
    <property type="term" value="F:tRNA(Ile)-lysidine synthase activity"/>
    <property type="evidence" value="ECO:0007669"/>
    <property type="project" value="UniProtKB-EC"/>
</dbReference>
<protein>
    <recommendedName>
        <fullName evidence="8">tRNA(Ile)-lysidine synthase</fullName>
        <ecNumber evidence="8">6.3.4.19</ecNumber>
    </recommendedName>
    <alternativeName>
        <fullName evidence="8">tRNA(Ile)-2-lysyl-cytidine synthase</fullName>
    </alternativeName>
    <alternativeName>
        <fullName evidence="8">tRNA(Ile)-lysidine synthetase</fullName>
    </alternativeName>
</protein>
<dbReference type="CDD" id="cd01992">
    <property type="entry name" value="TilS_N"/>
    <property type="match status" value="1"/>
</dbReference>
<evidence type="ECO:0000256" key="7">
    <source>
        <dbReference type="ARBA" id="ARBA00048539"/>
    </source>
</evidence>
<dbReference type="NCBIfam" id="TIGR02432">
    <property type="entry name" value="lysidine_TilS_N"/>
    <property type="match status" value="1"/>
</dbReference>
<sequence>MVWHKLEALCKGCFCSLLPKRAKVLIACSGGADSMALLAMLSKLAPQNAWQLAAAHYEHGIRGEDSLADARFVEDFCRERQIPCFVEHGHVPELAAAGSHTLEQAARSLRYEFLERVRQEQGFEYIVTAHHADDQAETVLMRILRGTGVSGLAAMRPQSGADGHLVRPLLKVTKVELLAYCQQEQIPYREDATNWVTDCTRNCLRLELLPRLQREYNPEIRRALCQLAEVAAEESDFLQGEIARFCGDEAYMRQEDGALVQETVAKLHPALQRGLIRKLWERVTGSSLDLSFAQTELLRQLLLTGRTSSQQELTHHYLAHVAYGYLTIDKSNIDKSNIDMSEVTVNIPGVTCWGDFQLIAQWQDRTEYQGAKTSPEELYLHPEHLAGPLVLRSRQPGDFMNLPGGRKKLKKIMIDDKIPHEQRDTLPLLAAGSEVIWMIGRRRSANCLQGSADYHRILYLRIEKRGN</sequence>